<dbReference type="GO" id="GO:0008154">
    <property type="term" value="P:actin polymerization or depolymerization"/>
    <property type="evidence" value="ECO:0007669"/>
    <property type="project" value="TreeGrafter"/>
</dbReference>
<dbReference type="CDD" id="cd11292">
    <property type="entry name" value="gelsolin_S3_like"/>
    <property type="match status" value="1"/>
</dbReference>
<organism evidence="4">
    <name type="scientific">Ectomocoris sp</name>
    <dbReference type="NCBI Taxonomy" id="3104572"/>
    <lineage>
        <taxon>Eukaryota</taxon>
        <taxon>Metazoa</taxon>
        <taxon>Ecdysozoa</taxon>
        <taxon>Arthropoda</taxon>
        <taxon>Hexapoda</taxon>
        <taxon>Insecta</taxon>
        <taxon>Pterygota</taxon>
        <taxon>Neoptera</taxon>
        <taxon>Paraneoptera</taxon>
        <taxon>Hemiptera</taxon>
        <taxon>Heteroptera</taxon>
        <taxon>Panheteroptera</taxon>
        <taxon>Cimicomorpha</taxon>
        <taxon>Reduviidae</taxon>
        <taxon>Peiratinae</taxon>
        <taxon>Ectomocoris</taxon>
    </lineage>
</organism>
<dbReference type="CDD" id="cd11289">
    <property type="entry name" value="gelsolin_S2_like"/>
    <property type="match status" value="1"/>
</dbReference>
<dbReference type="SMART" id="SM00262">
    <property type="entry name" value="GEL"/>
    <property type="match status" value="3"/>
</dbReference>
<evidence type="ECO:0000256" key="1">
    <source>
        <dbReference type="ARBA" id="ARBA00022737"/>
    </source>
</evidence>
<keyword evidence="2" id="KW-0732">Signal</keyword>
<dbReference type="GO" id="GO:0051016">
    <property type="term" value="P:barbed-end actin filament capping"/>
    <property type="evidence" value="ECO:0007669"/>
    <property type="project" value="TreeGrafter"/>
</dbReference>
<feature type="domain" description="Gelsolin-like" evidence="3">
    <location>
        <begin position="295"/>
        <end position="363"/>
    </location>
</feature>
<dbReference type="PANTHER" id="PTHR11977">
    <property type="entry name" value="VILLIN"/>
    <property type="match status" value="1"/>
</dbReference>
<name>A0AB38ZE59_9HEMI</name>
<dbReference type="Pfam" id="PF00626">
    <property type="entry name" value="Gelsolin"/>
    <property type="match status" value="3"/>
</dbReference>
<feature type="domain" description="Gelsolin-like" evidence="3">
    <location>
        <begin position="46"/>
        <end position="129"/>
    </location>
</feature>
<evidence type="ECO:0000256" key="2">
    <source>
        <dbReference type="SAM" id="SignalP"/>
    </source>
</evidence>
<dbReference type="GO" id="GO:0005737">
    <property type="term" value="C:cytoplasm"/>
    <property type="evidence" value="ECO:0007669"/>
    <property type="project" value="TreeGrafter"/>
</dbReference>
<dbReference type="InterPro" id="IPR007123">
    <property type="entry name" value="Gelsolin-like_dom"/>
</dbReference>
<feature type="chain" id="PRO_5044319883" evidence="2">
    <location>
        <begin position="21"/>
        <end position="373"/>
    </location>
</feature>
<dbReference type="GO" id="GO:0005546">
    <property type="term" value="F:phosphatidylinositol-4,5-bisphosphate binding"/>
    <property type="evidence" value="ECO:0007669"/>
    <property type="project" value="TreeGrafter"/>
</dbReference>
<protein>
    <submittedName>
        <fullName evidence="4">Venom gelsolin 1</fullName>
    </submittedName>
</protein>
<dbReference type="AlphaFoldDB" id="A0AB38ZE59"/>
<feature type="signal peptide" evidence="2">
    <location>
        <begin position="1"/>
        <end position="20"/>
    </location>
</feature>
<dbReference type="InterPro" id="IPR029006">
    <property type="entry name" value="ADF-H/Gelsolin-like_dom_sf"/>
</dbReference>
<keyword evidence="1" id="KW-0677">Repeat</keyword>
<evidence type="ECO:0000259" key="3">
    <source>
        <dbReference type="Pfam" id="PF00626"/>
    </source>
</evidence>
<dbReference type="InterPro" id="IPR007122">
    <property type="entry name" value="Villin/Gelsolin"/>
</dbReference>
<dbReference type="CDD" id="cd11290">
    <property type="entry name" value="gelsolin_S1_like"/>
    <property type="match status" value="1"/>
</dbReference>
<dbReference type="EMBL" id="PP510774">
    <property type="protein sequence ID" value="WXH71699.1"/>
    <property type="molecule type" value="mRNA"/>
</dbReference>
<sequence length="373" mass="41725">MNIKILLFLQLCYLVTFSYGKGLHAAFKGAGKSGGLEIWRIESFEPVPWKKSDYGTFFEGDSYIILSTKEEKDGDKVTYSWDIHFWLGKDTTQDEFGSAAILSVDLDDTLGGKAVQHREVQDYESEQFLSYFSAGVRYLPGGVKSGFKHVQINAPGETRLYQVKGQKTARVRLVELSVKSLNNGDCFILDAGNNIYVYVGTQAKTNKRIKAIKAANQIRDQDHHGRAKVMVIDSSSSNNEIRDFFKALGSGSPSEVANGSGDDEEFDKKQNEIVVLYKVTSTNGKIISEKISDKPLKQSMLKSGGCYILDTGTSGIFVWIGQGSPKEEKVEAFKRGQAFIKEKNYPAWTHMHRIVEHAEPTAFKEYFDGWKDA</sequence>
<dbReference type="GO" id="GO:0051015">
    <property type="term" value="F:actin filament binding"/>
    <property type="evidence" value="ECO:0007669"/>
    <property type="project" value="InterPro"/>
</dbReference>
<dbReference type="GO" id="GO:0051014">
    <property type="term" value="P:actin filament severing"/>
    <property type="evidence" value="ECO:0007669"/>
    <property type="project" value="TreeGrafter"/>
</dbReference>
<dbReference type="Gene3D" id="3.40.20.10">
    <property type="entry name" value="Severin"/>
    <property type="match status" value="3"/>
</dbReference>
<dbReference type="PANTHER" id="PTHR11977:SF123">
    <property type="entry name" value="GELSOLIN"/>
    <property type="match status" value="1"/>
</dbReference>
<reference evidence="4" key="1">
    <citation type="submission" date="2024-03" db="EMBL/GenBank/DDBJ databases">
        <authorList>
            <person name="Jin J.A."/>
            <person name="King G.A."/>
            <person name="Walker A."/>
        </authorList>
    </citation>
    <scope>NUCLEOTIDE SEQUENCE</scope>
</reference>
<proteinExistence type="evidence at transcript level"/>
<dbReference type="PRINTS" id="PR00597">
    <property type="entry name" value="GELSOLIN"/>
</dbReference>
<dbReference type="GO" id="GO:0015629">
    <property type="term" value="C:actin cytoskeleton"/>
    <property type="evidence" value="ECO:0007669"/>
    <property type="project" value="TreeGrafter"/>
</dbReference>
<dbReference type="SUPFAM" id="SSF55753">
    <property type="entry name" value="Actin depolymerizing proteins"/>
    <property type="match status" value="3"/>
</dbReference>
<accession>A0AB38ZE59</accession>
<evidence type="ECO:0000313" key="4">
    <source>
        <dbReference type="EMBL" id="WXH71699.1"/>
    </source>
</evidence>
<dbReference type="FunFam" id="3.40.20.10:FF:000002">
    <property type="entry name" value="Gelsolin"/>
    <property type="match status" value="1"/>
</dbReference>
<feature type="domain" description="Gelsolin-like" evidence="3">
    <location>
        <begin position="170"/>
        <end position="241"/>
    </location>
</feature>